<evidence type="ECO:0008006" key="3">
    <source>
        <dbReference type="Google" id="ProtNLM"/>
    </source>
</evidence>
<gene>
    <name evidence="1" type="ORF">N6H18_11290</name>
</gene>
<dbReference type="Gene3D" id="2.40.160.60">
    <property type="entry name" value="Outer membrane protein transport protein (OMPP1/FadL/TodX)"/>
    <property type="match status" value="1"/>
</dbReference>
<proteinExistence type="predicted"/>
<name>A0ABY6CK86_9BACT</name>
<accession>A0ABY6CK86</accession>
<reference evidence="1" key="1">
    <citation type="submission" date="2022-09" db="EMBL/GenBank/DDBJ databases">
        <title>Comparative genomics and taxonomic characterization of three novel marine species of genus Reichenbachiella exhibiting antioxidant and polysaccharide degradation activities.</title>
        <authorList>
            <person name="Muhammad N."/>
            <person name="Lee Y.-J."/>
            <person name="Ko J."/>
            <person name="Kim S.-G."/>
        </authorList>
    </citation>
    <scope>NUCLEOTIDE SEQUENCE</scope>
    <source>
        <strain evidence="1">BKB1-1</strain>
    </source>
</reference>
<protein>
    <recommendedName>
        <fullName evidence="3">Type IX secretion system membrane protein, PorP/SprF family</fullName>
    </recommendedName>
</protein>
<evidence type="ECO:0000313" key="1">
    <source>
        <dbReference type="EMBL" id="UXP30935.1"/>
    </source>
</evidence>
<dbReference type="Proteomes" id="UP001065174">
    <property type="component" value="Chromosome"/>
</dbReference>
<keyword evidence="2" id="KW-1185">Reference proteome</keyword>
<dbReference type="EMBL" id="CP106679">
    <property type="protein sequence ID" value="UXP30935.1"/>
    <property type="molecule type" value="Genomic_DNA"/>
</dbReference>
<sequence length="276" mass="30093">MKTNLFILLGTLAIQLDLFGQNGDYAMGARSSAIAGTSVTISDGWALFNNIGALADAEKIAVFGSYRNLYGIPELSSIAAGATLPIWNGVFGVGVFRYGGDLLNEQRAHMGYSHRLGIVSLGLNLGYYQLNIENGGSTGNLMIDFGGRAELTKHLYFGAHVSNINQAKLSKQTGELVPTYMKTGLSYRPNSDLMLNTEVEKNLDDPLSFKIGMEYQIIEWVALRLGFKTEPFISNFGIGLNPKNLSIDYAYSIHPDLGGINQVSFAYYFGSKKSLE</sequence>
<dbReference type="RefSeq" id="WP_262308381.1">
    <property type="nucleotide sequence ID" value="NZ_CP106679.1"/>
</dbReference>
<organism evidence="1 2">
    <name type="scientific">Reichenbachiella agarivorans</name>
    <dbReference type="NCBI Taxonomy" id="2979464"/>
    <lineage>
        <taxon>Bacteria</taxon>
        <taxon>Pseudomonadati</taxon>
        <taxon>Bacteroidota</taxon>
        <taxon>Cytophagia</taxon>
        <taxon>Cytophagales</taxon>
        <taxon>Reichenbachiellaceae</taxon>
        <taxon>Reichenbachiella</taxon>
    </lineage>
</organism>
<evidence type="ECO:0000313" key="2">
    <source>
        <dbReference type="Proteomes" id="UP001065174"/>
    </source>
</evidence>